<organism evidence="1 2">
    <name type="scientific">Pseudolycoriella hygida</name>
    <dbReference type="NCBI Taxonomy" id="35572"/>
    <lineage>
        <taxon>Eukaryota</taxon>
        <taxon>Metazoa</taxon>
        <taxon>Ecdysozoa</taxon>
        <taxon>Arthropoda</taxon>
        <taxon>Hexapoda</taxon>
        <taxon>Insecta</taxon>
        <taxon>Pterygota</taxon>
        <taxon>Neoptera</taxon>
        <taxon>Endopterygota</taxon>
        <taxon>Diptera</taxon>
        <taxon>Nematocera</taxon>
        <taxon>Sciaroidea</taxon>
        <taxon>Sciaridae</taxon>
        <taxon>Pseudolycoriella</taxon>
    </lineage>
</organism>
<comment type="caution">
    <text evidence="1">The sequence shown here is derived from an EMBL/GenBank/DDBJ whole genome shotgun (WGS) entry which is preliminary data.</text>
</comment>
<evidence type="ECO:0000313" key="1">
    <source>
        <dbReference type="EMBL" id="KAJ6647580.1"/>
    </source>
</evidence>
<protein>
    <submittedName>
        <fullName evidence="1">Uncharacterized protein</fullName>
    </submittedName>
</protein>
<dbReference type="Proteomes" id="UP001151699">
    <property type="component" value="Chromosome A"/>
</dbReference>
<name>A0A9Q0NC43_9DIPT</name>
<dbReference type="AlphaFoldDB" id="A0A9Q0NC43"/>
<gene>
    <name evidence="1" type="ORF">Bhyg_02803</name>
</gene>
<dbReference type="EMBL" id="WJQU01000001">
    <property type="protein sequence ID" value="KAJ6647580.1"/>
    <property type="molecule type" value="Genomic_DNA"/>
</dbReference>
<accession>A0A9Q0NC43</accession>
<reference evidence="1" key="1">
    <citation type="submission" date="2022-07" db="EMBL/GenBank/DDBJ databases">
        <authorList>
            <person name="Trinca V."/>
            <person name="Uliana J.V.C."/>
            <person name="Torres T.T."/>
            <person name="Ward R.J."/>
            <person name="Monesi N."/>
        </authorList>
    </citation>
    <scope>NUCLEOTIDE SEQUENCE</scope>
    <source>
        <strain evidence="1">HSMRA1968</strain>
        <tissue evidence="1">Whole embryos</tissue>
    </source>
</reference>
<evidence type="ECO:0000313" key="2">
    <source>
        <dbReference type="Proteomes" id="UP001151699"/>
    </source>
</evidence>
<sequence length="90" mass="10131">MDICSANPYESMHRGLVPMHHSVNTSSDCYHCNTKQHEKGKAVFNNVEELKIRCYYGLSDVAGVECRSILENNVVEQQSGYFSLRYAAGV</sequence>
<proteinExistence type="predicted"/>
<keyword evidence="2" id="KW-1185">Reference proteome</keyword>